<proteinExistence type="predicted"/>
<gene>
    <name evidence="1" type="ORF">AN216_12795</name>
</gene>
<evidence type="ECO:0008006" key="3">
    <source>
        <dbReference type="Google" id="ProtNLM"/>
    </source>
</evidence>
<dbReference type="InterPro" id="IPR018727">
    <property type="entry name" value="DUF2267"/>
</dbReference>
<dbReference type="OrthoDB" id="952780at2"/>
<dbReference type="InterPro" id="IPR038282">
    <property type="entry name" value="DUF2267_sf"/>
</dbReference>
<dbReference type="Proteomes" id="UP000176101">
    <property type="component" value="Unassembled WGS sequence"/>
</dbReference>
<dbReference type="Pfam" id="PF10025">
    <property type="entry name" value="DUF2267"/>
    <property type="match status" value="1"/>
</dbReference>
<evidence type="ECO:0000313" key="2">
    <source>
        <dbReference type="Proteomes" id="UP000176101"/>
    </source>
</evidence>
<comment type="caution">
    <text evidence="1">The sequence shown here is derived from an EMBL/GenBank/DDBJ whole genome shotgun (WGS) entry which is preliminary data.</text>
</comment>
<dbReference type="Gene3D" id="1.10.490.110">
    <property type="entry name" value="Uncharacterized conserved protein DUF2267"/>
    <property type="match status" value="1"/>
</dbReference>
<evidence type="ECO:0000313" key="1">
    <source>
        <dbReference type="EMBL" id="OEV03212.1"/>
    </source>
</evidence>
<sequence>MEHDAFLAAVRERGAYDQDEARSATVGVLAMLGRRLPPESAEHLADQLPGSLGEILGDAQARSETWGVQEFLARIAQATGVDETSAEEEARAVLSTVGETVSGGELNKVLGRLPAGYAALFGHPELAG</sequence>
<name>A0A1E7KGX8_9ACTN</name>
<dbReference type="EMBL" id="LJGU01000122">
    <property type="protein sequence ID" value="OEV03212.1"/>
    <property type="molecule type" value="Genomic_DNA"/>
</dbReference>
<dbReference type="STRING" id="1075402.AN216_12795"/>
<dbReference type="RefSeq" id="WP_070196780.1">
    <property type="nucleotide sequence ID" value="NZ_LJGU01000122.1"/>
</dbReference>
<dbReference type="AlphaFoldDB" id="A0A1E7KGX8"/>
<keyword evidence="2" id="KW-1185">Reference proteome</keyword>
<protein>
    <recommendedName>
        <fullName evidence="3">DUF2267 domain-containing protein</fullName>
    </recommendedName>
</protein>
<accession>A0A1E7KGX8</accession>
<reference evidence="1 2" key="1">
    <citation type="journal article" date="2016" name="Front. Microbiol.">
        <title>Comparative Genomics Analysis of Streptomyces Species Reveals Their Adaptation to the Marine Environment and Their Diversity at the Genomic Level.</title>
        <authorList>
            <person name="Tian X."/>
            <person name="Zhang Z."/>
            <person name="Yang T."/>
            <person name="Chen M."/>
            <person name="Li J."/>
            <person name="Chen F."/>
            <person name="Yang J."/>
            <person name="Li W."/>
            <person name="Zhang B."/>
            <person name="Zhang Z."/>
            <person name="Wu J."/>
            <person name="Zhang C."/>
            <person name="Long L."/>
            <person name="Xiao J."/>
        </authorList>
    </citation>
    <scope>NUCLEOTIDE SEQUENCE [LARGE SCALE GENOMIC DNA]</scope>
    <source>
        <strain evidence="1 2">SCSIO 02100</strain>
    </source>
</reference>
<organism evidence="1 2">
    <name type="scientific">Streptomyces oceani</name>
    <dbReference type="NCBI Taxonomy" id="1075402"/>
    <lineage>
        <taxon>Bacteria</taxon>
        <taxon>Bacillati</taxon>
        <taxon>Actinomycetota</taxon>
        <taxon>Actinomycetes</taxon>
        <taxon>Kitasatosporales</taxon>
        <taxon>Streptomycetaceae</taxon>
        <taxon>Streptomyces</taxon>
    </lineage>
</organism>